<evidence type="ECO:0000313" key="2">
    <source>
        <dbReference type="Proteomes" id="UP000019763"/>
    </source>
</evidence>
<proteinExistence type="predicted"/>
<reference evidence="1" key="1">
    <citation type="submission" date="2013-12" db="EMBL/GenBank/DDBJ databases">
        <authorList>
            <person name="Omoto C.K."/>
            <person name="Sibley D."/>
            <person name="Venepally P."/>
            <person name="Hadjithomas M."/>
            <person name="Karamycheva S."/>
            <person name="Brunk B."/>
            <person name="Roos D."/>
            <person name="Caler E."/>
            <person name="Lorenzi H."/>
        </authorList>
    </citation>
    <scope>NUCLEOTIDE SEQUENCE</scope>
</reference>
<sequence length="353" mass="37079">MKFAGVVALYGVIVGGKVLRLLATDECKSRLLGCSLKKPLDCSVICEPGPALVESAVSAAAGAAILVPESPLDNNEPPVADENPSRRILSEAEAGVEAKFGAAEIGGVPAVAVAEAGELLRNEDEAKVGFEEVGSVPRVGGGDEPVWAASEAAAGVQGGGSEGGVGRCQNVCVDNRIQLCVLDNLCDEPIQLTEQWNITHFCLASNGHKGGWGFRLPLAVAVDPFRIQQLVFDSELFPATEPQHIVQDPTIELQVGVMIDNAPQYADSVMHSCLIEDNPGINTIATLANTQLTDGSRRIHFELNDPVFPTEKNIIKGETFLLTITAPAVTLANGGTIPPPLDKTLLTLVHTLG</sequence>
<dbReference type="RefSeq" id="XP_011131674.1">
    <property type="nucleotide sequence ID" value="XM_011133372.1"/>
</dbReference>
<dbReference type="VEuPathDB" id="CryptoDB:GNI_115240"/>
<dbReference type="EMBL" id="AFNH02000857">
    <property type="protein sequence ID" value="EZG55295.1"/>
    <property type="molecule type" value="Genomic_DNA"/>
</dbReference>
<comment type="caution">
    <text evidence="1">The sequence shown here is derived from an EMBL/GenBank/DDBJ whole genome shotgun (WGS) entry which is preliminary data.</text>
</comment>
<gene>
    <name evidence="1" type="ORF">GNI_115240</name>
</gene>
<dbReference type="GeneID" id="22914095"/>
<protein>
    <submittedName>
        <fullName evidence="1">Uncharacterized protein</fullName>
    </submittedName>
</protein>
<evidence type="ECO:0000313" key="1">
    <source>
        <dbReference type="EMBL" id="EZG55295.1"/>
    </source>
</evidence>
<accession>A0A023B2Z8</accession>
<dbReference type="Proteomes" id="UP000019763">
    <property type="component" value="Unassembled WGS sequence"/>
</dbReference>
<organism evidence="1 2">
    <name type="scientific">Gregarina niphandrodes</name>
    <name type="common">Septate eugregarine</name>
    <dbReference type="NCBI Taxonomy" id="110365"/>
    <lineage>
        <taxon>Eukaryota</taxon>
        <taxon>Sar</taxon>
        <taxon>Alveolata</taxon>
        <taxon>Apicomplexa</taxon>
        <taxon>Conoidasida</taxon>
        <taxon>Gregarinasina</taxon>
        <taxon>Eugregarinorida</taxon>
        <taxon>Gregarinidae</taxon>
        <taxon>Gregarina</taxon>
    </lineage>
</organism>
<name>A0A023B2Z8_GRENI</name>
<dbReference type="AlphaFoldDB" id="A0A023B2Z8"/>
<keyword evidence="2" id="KW-1185">Reference proteome</keyword>